<evidence type="ECO:0000256" key="2">
    <source>
        <dbReference type="ARBA" id="ARBA00006484"/>
    </source>
</evidence>
<evidence type="ECO:0000256" key="7">
    <source>
        <dbReference type="ARBA" id="ARBA00023098"/>
    </source>
</evidence>
<dbReference type="RefSeq" id="XP_028488420.1">
    <property type="nucleotide sequence ID" value="XM_028625894.1"/>
</dbReference>
<dbReference type="Pfam" id="PF00106">
    <property type="entry name" value="adh_short"/>
    <property type="match status" value="1"/>
</dbReference>
<keyword evidence="3" id="KW-0812">Transmembrane</keyword>
<proteinExistence type="inferred from homology"/>
<keyword evidence="4" id="KW-0521">NADP</keyword>
<dbReference type="PROSITE" id="PS00061">
    <property type="entry name" value="ADH_SHORT"/>
    <property type="match status" value="1"/>
</dbReference>
<evidence type="ECO:0000256" key="12">
    <source>
        <dbReference type="RuleBase" id="RU000363"/>
    </source>
</evidence>
<name>A0A443I439_BYSSP</name>
<evidence type="ECO:0000256" key="5">
    <source>
        <dbReference type="ARBA" id="ARBA00022989"/>
    </source>
</evidence>
<accession>A0A443I439</accession>
<dbReference type="PANTHER" id="PTHR24322:SF736">
    <property type="entry name" value="RETINOL DEHYDROGENASE 10"/>
    <property type="match status" value="1"/>
</dbReference>
<dbReference type="InterPro" id="IPR020904">
    <property type="entry name" value="Sc_DH/Rdtase_CS"/>
</dbReference>
<evidence type="ECO:0000256" key="1">
    <source>
        <dbReference type="ARBA" id="ARBA00004141"/>
    </source>
</evidence>
<reference evidence="13 14" key="1">
    <citation type="journal article" date="2018" name="Front. Microbiol.">
        <title>Genomic and genetic insights into a cosmopolitan fungus, Paecilomyces variotii (Eurotiales).</title>
        <authorList>
            <person name="Urquhart A.S."/>
            <person name="Mondo S.J."/>
            <person name="Makela M.R."/>
            <person name="Hane J.K."/>
            <person name="Wiebenga A."/>
            <person name="He G."/>
            <person name="Mihaltcheva S."/>
            <person name="Pangilinan J."/>
            <person name="Lipzen A."/>
            <person name="Barry K."/>
            <person name="de Vries R.P."/>
            <person name="Grigoriev I.V."/>
            <person name="Idnurm A."/>
        </authorList>
    </citation>
    <scope>NUCLEOTIDE SEQUENCE [LARGE SCALE GENOMIC DNA]</scope>
    <source>
        <strain evidence="13 14">CBS 101075</strain>
    </source>
</reference>
<evidence type="ECO:0000256" key="9">
    <source>
        <dbReference type="ARBA" id="ARBA00059620"/>
    </source>
</evidence>
<dbReference type="Gene3D" id="3.40.50.720">
    <property type="entry name" value="NAD(P)-binding Rossmann-like Domain"/>
    <property type="match status" value="1"/>
</dbReference>
<organism evidence="13 14">
    <name type="scientific">Byssochlamys spectabilis</name>
    <name type="common">Paecilomyces variotii</name>
    <dbReference type="NCBI Taxonomy" id="264951"/>
    <lineage>
        <taxon>Eukaryota</taxon>
        <taxon>Fungi</taxon>
        <taxon>Dikarya</taxon>
        <taxon>Ascomycota</taxon>
        <taxon>Pezizomycotina</taxon>
        <taxon>Eurotiomycetes</taxon>
        <taxon>Eurotiomycetidae</taxon>
        <taxon>Eurotiales</taxon>
        <taxon>Thermoascaceae</taxon>
        <taxon>Paecilomyces</taxon>
    </lineage>
</organism>
<dbReference type="EMBL" id="RCNU01000002">
    <property type="protein sequence ID" value="RWQ98775.1"/>
    <property type="molecule type" value="Genomic_DNA"/>
</dbReference>
<gene>
    <name evidence="13" type="ORF">C8Q69DRAFT_183234</name>
</gene>
<comment type="similarity">
    <text evidence="2 12">Belongs to the short-chain dehydrogenases/reductases (SDR) family.</text>
</comment>
<dbReference type="PRINTS" id="PR00080">
    <property type="entry name" value="SDRFAMILY"/>
</dbReference>
<keyword evidence="8" id="KW-0472">Membrane</keyword>
<evidence type="ECO:0000256" key="3">
    <source>
        <dbReference type="ARBA" id="ARBA00022692"/>
    </source>
</evidence>
<comment type="subcellular location">
    <subcellularLocation>
        <location evidence="1">Membrane</location>
        <topology evidence="1">Multi-pass membrane protein</topology>
    </subcellularLocation>
</comment>
<dbReference type="InterPro" id="IPR036291">
    <property type="entry name" value="NAD(P)-bd_dom_sf"/>
</dbReference>
<dbReference type="FunFam" id="3.40.50.720:FF:000131">
    <property type="entry name" value="Short-chain dehydrogenase/reductase 3"/>
    <property type="match status" value="1"/>
</dbReference>
<dbReference type="CDD" id="cd05339">
    <property type="entry name" value="17beta-HSDXI-like_SDR_c"/>
    <property type="match status" value="1"/>
</dbReference>
<comment type="function">
    <text evidence="9">Catalyzes the reduction of all-trans-retinal to all-trans-retinol in the presence of NADPH.</text>
</comment>
<evidence type="ECO:0000256" key="11">
    <source>
        <dbReference type="ARBA" id="ARBA00082544"/>
    </source>
</evidence>
<dbReference type="InterPro" id="IPR002347">
    <property type="entry name" value="SDR_fam"/>
</dbReference>
<dbReference type="SUPFAM" id="SSF51735">
    <property type="entry name" value="NAD(P)-binding Rossmann-fold domains"/>
    <property type="match status" value="1"/>
</dbReference>
<evidence type="ECO:0000256" key="6">
    <source>
        <dbReference type="ARBA" id="ARBA00023002"/>
    </source>
</evidence>
<protein>
    <recommendedName>
        <fullName evidence="10">Short-chain dehydrogenase/reductase 3</fullName>
    </recommendedName>
    <alternativeName>
        <fullName evidence="11">Retinal short-chain dehydrogenase/reductase 1</fullName>
    </alternativeName>
</protein>
<evidence type="ECO:0000256" key="8">
    <source>
        <dbReference type="ARBA" id="ARBA00023136"/>
    </source>
</evidence>
<dbReference type="PANTHER" id="PTHR24322">
    <property type="entry name" value="PKSB"/>
    <property type="match status" value="1"/>
</dbReference>
<keyword evidence="6" id="KW-0560">Oxidoreductase</keyword>
<dbReference type="GO" id="GO:0016020">
    <property type="term" value="C:membrane"/>
    <property type="evidence" value="ECO:0007669"/>
    <property type="project" value="UniProtKB-SubCell"/>
</dbReference>
<dbReference type="GeneID" id="39595171"/>
<evidence type="ECO:0000256" key="4">
    <source>
        <dbReference type="ARBA" id="ARBA00022857"/>
    </source>
</evidence>
<dbReference type="GO" id="GO:0052650">
    <property type="term" value="F:all-trans-retinol dehydrogenase (NADP+) activity"/>
    <property type="evidence" value="ECO:0007669"/>
    <property type="project" value="UniProtKB-ARBA"/>
</dbReference>
<dbReference type="PRINTS" id="PR00081">
    <property type="entry name" value="GDHRDH"/>
</dbReference>
<keyword evidence="7" id="KW-0443">Lipid metabolism</keyword>
<evidence type="ECO:0000256" key="10">
    <source>
        <dbReference type="ARBA" id="ARBA00068717"/>
    </source>
</evidence>
<dbReference type="STRING" id="264951.A0A443I439"/>
<comment type="caution">
    <text evidence="13">The sequence shown here is derived from an EMBL/GenBank/DDBJ whole genome shotgun (WGS) entry which is preliminary data.</text>
</comment>
<keyword evidence="5" id="KW-1133">Transmembrane helix</keyword>
<evidence type="ECO:0000313" key="13">
    <source>
        <dbReference type="EMBL" id="RWQ98775.1"/>
    </source>
</evidence>
<evidence type="ECO:0000313" key="14">
    <source>
        <dbReference type="Proteomes" id="UP000283841"/>
    </source>
</evidence>
<keyword evidence="14" id="KW-1185">Reference proteome</keyword>
<dbReference type="Proteomes" id="UP000283841">
    <property type="component" value="Unassembled WGS sequence"/>
</dbReference>
<dbReference type="AlphaFoldDB" id="A0A443I439"/>
<dbReference type="VEuPathDB" id="FungiDB:C8Q69DRAFT_183234"/>
<sequence length="340" mass="37869">MSSSLESAGGLVRQFYRLALSYMPEQAQAILELPLVKKTLLVVLAIGVLRHINRTLNYWSTNNWRRAKPFRAHRELVLISGGSSGIGKEVVLDLAKRGIRVVIADLAEPTFTLPSNVFFYQMDVTSPGSIKKAAEEIRAKHGDPTVLINNAGVGNDGTLLEEPEHKIRQTFEVNIISHFWMTREFLPAMIREDHGHVITVASMASFLGLAEMLDYCATKAGALAFHEGLAQELRYYYNAKRVRTSVIHPLWVRTPMIAMLEEAGKQFKQPIMDPEVVSTAIVKQIINQTGGQVILPSHASSASRLRAFPAWLQDIIRGQGSAAFLDLREWQKTVEVSPAK</sequence>